<accession>A0A8H5BT93</accession>
<dbReference type="Pfam" id="PF03746">
    <property type="entry name" value="LamB_YcsF"/>
    <property type="match status" value="2"/>
</dbReference>
<dbReference type="InterPro" id="IPR005501">
    <property type="entry name" value="LamB/YcsF/PxpA-like"/>
</dbReference>
<evidence type="ECO:0000313" key="1">
    <source>
        <dbReference type="EMBL" id="KAF5328148.1"/>
    </source>
</evidence>
<dbReference type="OrthoDB" id="5295431at2759"/>
<dbReference type="PANTHER" id="PTHR30292:SF0">
    <property type="entry name" value="5-OXOPROLINASE SUBUNIT A"/>
    <property type="match status" value="1"/>
</dbReference>
<keyword evidence="2" id="KW-1185">Reference proteome</keyword>
<gene>
    <name evidence="1" type="ORF">D9758_016718</name>
</gene>
<dbReference type="InterPro" id="IPR011330">
    <property type="entry name" value="Glyco_hydro/deAcase_b/a-brl"/>
</dbReference>
<dbReference type="AlphaFoldDB" id="A0A8H5BT93"/>
<proteinExistence type="predicted"/>
<organism evidence="1 2">
    <name type="scientific">Tetrapyrgos nigripes</name>
    <dbReference type="NCBI Taxonomy" id="182062"/>
    <lineage>
        <taxon>Eukaryota</taxon>
        <taxon>Fungi</taxon>
        <taxon>Dikarya</taxon>
        <taxon>Basidiomycota</taxon>
        <taxon>Agaricomycotina</taxon>
        <taxon>Agaricomycetes</taxon>
        <taxon>Agaricomycetidae</taxon>
        <taxon>Agaricales</taxon>
        <taxon>Marasmiineae</taxon>
        <taxon>Marasmiaceae</taxon>
        <taxon>Tetrapyrgos</taxon>
    </lineage>
</organism>
<protein>
    <submittedName>
        <fullName evidence="1">Uncharacterized protein</fullName>
    </submittedName>
</protein>
<comment type="caution">
    <text evidence="1">The sequence shown here is derived from an EMBL/GenBank/DDBJ whole genome shotgun (WGS) entry which is preliminary data.</text>
</comment>
<dbReference type="GO" id="GO:0005975">
    <property type="term" value="P:carbohydrate metabolic process"/>
    <property type="evidence" value="ECO:0007669"/>
    <property type="project" value="InterPro"/>
</dbReference>
<sequence>MVVEEKSLHSHRTNCLRDLHFDHHLDMAPLKATVNCDMGEGFSLYSIADDEALMKTIHLANIACGFHASYVSLIYISPILTPNAYLNSDFSIMNQTVEYAKQNNVLVGAHPSLPDRQGFGRREMAMTPEELTSCFVYQVGALNGFLTMQGMPLYHIKPHGAVYGQMARSEELARAAIKVCKYFSTPNNSVAFVGLPGTQHEKVAKEEGVRFIPEWFADLDYNPEGKLLITKIHTPVTHEEVEKRVRTLLETRRVTTNNGTLLPLGDHVDEVTVCCHSDTPGAIGIAKLVKSLVDESNNAAGYVV</sequence>
<dbReference type="EMBL" id="JAACJM010000367">
    <property type="protein sequence ID" value="KAF5328148.1"/>
    <property type="molecule type" value="Genomic_DNA"/>
</dbReference>
<dbReference type="PANTHER" id="PTHR30292">
    <property type="entry name" value="UNCHARACTERIZED PROTEIN YBGL-RELATED"/>
    <property type="match status" value="1"/>
</dbReference>
<dbReference type="Proteomes" id="UP000559256">
    <property type="component" value="Unassembled WGS sequence"/>
</dbReference>
<name>A0A8H5BT93_9AGAR</name>
<dbReference type="SUPFAM" id="SSF88713">
    <property type="entry name" value="Glycoside hydrolase/deacetylase"/>
    <property type="match status" value="1"/>
</dbReference>
<dbReference type="Gene3D" id="3.20.20.370">
    <property type="entry name" value="Glycoside hydrolase/deacetylase"/>
    <property type="match status" value="2"/>
</dbReference>
<evidence type="ECO:0000313" key="2">
    <source>
        <dbReference type="Proteomes" id="UP000559256"/>
    </source>
</evidence>
<reference evidence="1 2" key="1">
    <citation type="journal article" date="2020" name="ISME J.">
        <title>Uncovering the hidden diversity of litter-decomposition mechanisms in mushroom-forming fungi.</title>
        <authorList>
            <person name="Floudas D."/>
            <person name="Bentzer J."/>
            <person name="Ahren D."/>
            <person name="Johansson T."/>
            <person name="Persson P."/>
            <person name="Tunlid A."/>
        </authorList>
    </citation>
    <scope>NUCLEOTIDE SEQUENCE [LARGE SCALE GENOMIC DNA]</scope>
    <source>
        <strain evidence="1 2">CBS 291.85</strain>
    </source>
</reference>